<feature type="compositionally biased region" description="Low complexity" evidence="13">
    <location>
        <begin position="56"/>
        <end position="65"/>
    </location>
</feature>
<feature type="region of interest" description="Disordered" evidence="13">
    <location>
        <begin position="368"/>
        <end position="421"/>
    </location>
</feature>
<keyword evidence="7 12" id="KW-0547">Nucleotide-binding</keyword>
<evidence type="ECO:0000256" key="5">
    <source>
        <dbReference type="ARBA" id="ARBA00022527"/>
    </source>
</evidence>
<keyword evidence="9 12" id="KW-0067">ATP-binding</keyword>
<dbReference type="InterPro" id="IPR017441">
    <property type="entry name" value="Protein_kinase_ATP_BS"/>
</dbReference>
<gene>
    <name evidence="15" type="primary">RvY_14244-1</name>
    <name evidence="15" type="synonym">RvY_14244.1</name>
    <name evidence="15" type="ORF">RvY_14244</name>
</gene>
<comment type="catalytic activity">
    <reaction evidence="11">
        <text>L-seryl-[protein] + ATP = O-phospho-L-seryl-[protein] + ADP + H(+)</text>
        <dbReference type="Rhea" id="RHEA:17989"/>
        <dbReference type="Rhea" id="RHEA-COMP:9863"/>
        <dbReference type="Rhea" id="RHEA-COMP:11604"/>
        <dbReference type="ChEBI" id="CHEBI:15378"/>
        <dbReference type="ChEBI" id="CHEBI:29999"/>
        <dbReference type="ChEBI" id="CHEBI:30616"/>
        <dbReference type="ChEBI" id="CHEBI:83421"/>
        <dbReference type="ChEBI" id="CHEBI:456216"/>
        <dbReference type="EC" id="2.7.11.1"/>
    </reaction>
</comment>
<evidence type="ECO:0000256" key="7">
    <source>
        <dbReference type="ARBA" id="ARBA00022741"/>
    </source>
</evidence>
<dbReference type="GO" id="GO:0032880">
    <property type="term" value="P:regulation of protein localization"/>
    <property type="evidence" value="ECO:0007669"/>
    <property type="project" value="UniProtKB-ARBA"/>
</dbReference>
<proteinExistence type="inferred from homology"/>
<comment type="caution">
    <text evidence="15">The sequence shown here is derived from an EMBL/GenBank/DDBJ whole genome shotgun (WGS) entry which is preliminary data.</text>
</comment>
<keyword evidence="6" id="KW-0808">Transferase</keyword>
<dbReference type="GO" id="GO:0071944">
    <property type="term" value="C:cell periphery"/>
    <property type="evidence" value="ECO:0007669"/>
    <property type="project" value="UniProtKB-ARBA"/>
</dbReference>
<feature type="region of interest" description="Disordered" evidence="13">
    <location>
        <begin position="1"/>
        <end position="65"/>
    </location>
</feature>
<dbReference type="InterPro" id="IPR050235">
    <property type="entry name" value="CK1_Ser-Thr_kinase"/>
</dbReference>
<dbReference type="PROSITE" id="PS00107">
    <property type="entry name" value="PROTEIN_KINASE_ATP"/>
    <property type="match status" value="1"/>
</dbReference>
<evidence type="ECO:0000313" key="16">
    <source>
        <dbReference type="Proteomes" id="UP000186922"/>
    </source>
</evidence>
<feature type="compositionally biased region" description="Polar residues" evidence="13">
    <location>
        <begin position="396"/>
        <end position="421"/>
    </location>
</feature>
<evidence type="ECO:0000256" key="12">
    <source>
        <dbReference type="PROSITE-ProRule" id="PRU10141"/>
    </source>
</evidence>
<feature type="compositionally biased region" description="Low complexity" evidence="13">
    <location>
        <begin position="368"/>
        <end position="380"/>
    </location>
</feature>
<dbReference type="InterPro" id="IPR000719">
    <property type="entry name" value="Prot_kinase_dom"/>
</dbReference>
<sequence length="513" mass="56481">MIGKGNSGRRSQDADTFPLQGTADRSSRAGGATTTGKEKAKGAMATKVVSGGAQGQSGASSTSTGTGATAVMMVGPNFRVGKKIGSGNFGELRLGKNLYNNEHVAIKLEPMKTKAPQLHLEYRFYKLLGSQEGIPKVYYFGPCGKYNALVMELLGPSLEDLFDLCDRRFTLKTVLMLAVQLLTRMEYIHGKHLIYRDVKPENFLIGRQSNKKHGCIHVVDFGLAKEYIDPDTQRHIPYREHKSLTGTARYMSINTHMGKEQSRRDDLEALGHMFMYFLRGSLPWQGLKADTLKERYQKIGDTKRATPVESLCDGYPEEFAIYLRYARRLDFFETPDYDYLRRLFLDLHHRMNYKDDLEFDWTAKQQQATAQQGDSAAATARPSAGGTQRLAHTAHKNSNWQLDSKQGGPSNLQTPGGSVAVLNSTDVDGVALVGGGDRGGLADDPTAGQSNTPIAGRAGGHETDLSDHEIKCCCFKRRKRRTRKSTSSRQPNTAHTGLNVTNATTSGTALSSK</sequence>
<evidence type="ECO:0000313" key="15">
    <source>
        <dbReference type="EMBL" id="GAV03875.1"/>
    </source>
</evidence>
<evidence type="ECO:0000259" key="14">
    <source>
        <dbReference type="PROSITE" id="PS50011"/>
    </source>
</evidence>
<evidence type="ECO:0000256" key="6">
    <source>
        <dbReference type="ARBA" id="ARBA00022679"/>
    </source>
</evidence>
<dbReference type="GO" id="GO:0004674">
    <property type="term" value="F:protein serine/threonine kinase activity"/>
    <property type="evidence" value="ECO:0007669"/>
    <property type="project" value="UniProtKB-KW"/>
</dbReference>
<dbReference type="SMART" id="SM00220">
    <property type="entry name" value="S_TKc"/>
    <property type="match status" value="1"/>
</dbReference>
<reference evidence="15 16" key="1">
    <citation type="journal article" date="2016" name="Nat. Commun.">
        <title>Extremotolerant tardigrade genome and improved radiotolerance of human cultured cells by tardigrade-unique protein.</title>
        <authorList>
            <person name="Hashimoto T."/>
            <person name="Horikawa D.D."/>
            <person name="Saito Y."/>
            <person name="Kuwahara H."/>
            <person name="Kozuka-Hata H."/>
            <person name="Shin-I T."/>
            <person name="Minakuchi Y."/>
            <person name="Ohishi K."/>
            <person name="Motoyama A."/>
            <person name="Aizu T."/>
            <person name="Enomoto A."/>
            <person name="Kondo K."/>
            <person name="Tanaka S."/>
            <person name="Hara Y."/>
            <person name="Koshikawa S."/>
            <person name="Sagara H."/>
            <person name="Miura T."/>
            <person name="Yokobori S."/>
            <person name="Miyagawa K."/>
            <person name="Suzuki Y."/>
            <person name="Kubo T."/>
            <person name="Oyama M."/>
            <person name="Kohara Y."/>
            <person name="Fujiyama A."/>
            <person name="Arakawa K."/>
            <person name="Katayama T."/>
            <person name="Toyoda A."/>
            <person name="Kunieda T."/>
        </authorList>
    </citation>
    <scope>NUCLEOTIDE SEQUENCE [LARGE SCALE GENOMIC DNA]</scope>
    <source>
        <strain evidence="15 16">YOKOZUNA-1</strain>
    </source>
</reference>
<organism evidence="15 16">
    <name type="scientific">Ramazzottius varieornatus</name>
    <name type="common">Water bear</name>
    <name type="synonym">Tardigrade</name>
    <dbReference type="NCBI Taxonomy" id="947166"/>
    <lineage>
        <taxon>Eukaryota</taxon>
        <taxon>Metazoa</taxon>
        <taxon>Ecdysozoa</taxon>
        <taxon>Tardigrada</taxon>
        <taxon>Eutardigrada</taxon>
        <taxon>Parachela</taxon>
        <taxon>Hypsibioidea</taxon>
        <taxon>Ramazzottiidae</taxon>
        <taxon>Ramazzottius</taxon>
    </lineage>
</organism>
<feature type="compositionally biased region" description="Polar residues" evidence="13">
    <location>
        <begin position="490"/>
        <end position="513"/>
    </location>
</feature>
<evidence type="ECO:0000256" key="8">
    <source>
        <dbReference type="ARBA" id="ARBA00022777"/>
    </source>
</evidence>
<dbReference type="InterPro" id="IPR011009">
    <property type="entry name" value="Kinase-like_dom_sf"/>
</dbReference>
<dbReference type="EMBL" id="BDGG01000010">
    <property type="protein sequence ID" value="GAV03875.1"/>
    <property type="molecule type" value="Genomic_DNA"/>
</dbReference>
<evidence type="ECO:0000256" key="4">
    <source>
        <dbReference type="ARBA" id="ARBA00022490"/>
    </source>
</evidence>
<evidence type="ECO:0000256" key="9">
    <source>
        <dbReference type="ARBA" id="ARBA00022840"/>
    </source>
</evidence>
<dbReference type="PANTHER" id="PTHR11909">
    <property type="entry name" value="CASEIN KINASE-RELATED"/>
    <property type="match status" value="1"/>
</dbReference>
<feature type="binding site" evidence="12">
    <location>
        <position position="107"/>
    </location>
    <ligand>
        <name>ATP</name>
        <dbReference type="ChEBI" id="CHEBI:30616"/>
    </ligand>
</feature>
<feature type="region of interest" description="Disordered" evidence="13">
    <location>
        <begin position="434"/>
        <end position="463"/>
    </location>
</feature>
<dbReference type="PROSITE" id="PS50011">
    <property type="entry name" value="PROTEIN_KINASE_DOM"/>
    <property type="match status" value="1"/>
</dbReference>
<evidence type="ECO:0000256" key="2">
    <source>
        <dbReference type="ARBA" id="ARBA00005926"/>
    </source>
</evidence>
<feature type="domain" description="Protein kinase" evidence="14">
    <location>
        <begin position="78"/>
        <end position="362"/>
    </location>
</feature>
<accession>A0A1D1VQN2</accession>
<comment type="similarity">
    <text evidence="2">Belongs to the protein kinase superfamily. CK1 Ser/Thr protein kinase family. Casein kinase I subfamily.</text>
</comment>
<protein>
    <recommendedName>
        <fullName evidence="3">non-specific serine/threonine protein kinase</fullName>
        <ecNumber evidence="3">2.7.11.1</ecNumber>
    </recommendedName>
</protein>
<dbReference type="InterPro" id="IPR008271">
    <property type="entry name" value="Ser/Thr_kinase_AS"/>
</dbReference>
<dbReference type="Pfam" id="PF00069">
    <property type="entry name" value="Pkinase"/>
    <property type="match status" value="1"/>
</dbReference>
<dbReference type="AlphaFoldDB" id="A0A1D1VQN2"/>
<evidence type="ECO:0000256" key="1">
    <source>
        <dbReference type="ARBA" id="ARBA00004496"/>
    </source>
</evidence>
<dbReference type="SUPFAM" id="SSF56112">
    <property type="entry name" value="Protein kinase-like (PK-like)"/>
    <property type="match status" value="1"/>
</dbReference>
<dbReference type="PROSITE" id="PS00108">
    <property type="entry name" value="PROTEIN_KINASE_ST"/>
    <property type="match status" value="1"/>
</dbReference>
<name>A0A1D1VQN2_RAMVA</name>
<dbReference type="STRING" id="947166.A0A1D1VQN2"/>
<evidence type="ECO:0000256" key="11">
    <source>
        <dbReference type="ARBA" id="ARBA00048679"/>
    </source>
</evidence>
<feature type="region of interest" description="Disordered" evidence="13">
    <location>
        <begin position="478"/>
        <end position="513"/>
    </location>
</feature>
<dbReference type="CDD" id="cd14126">
    <property type="entry name" value="STKc_CK1_gamma"/>
    <property type="match status" value="1"/>
</dbReference>
<keyword evidence="5" id="KW-0723">Serine/threonine-protein kinase</keyword>
<dbReference type="FunFam" id="1.10.510.10:FF:000703">
    <property type="entry name" value="Casein kinase I gamma"/>
    <property type="match status" value="1"/>
</dbReference>
<keyword evidence="4" id="KW-0963">Cytoplasm</keyword>
<dbReference type="GO" id="GO:0005737">
    <property type="term" value="C:cytoplasm"/>
    <property type="evidence" value="ECO:0007669"/>
    <property type="project" value="UniProtKB-SubCell"/>
</dbReference>
<keyword evidence="16" id="KW-1185">Reference proteome</keyword>
<dbReference type="EC" id="2.7.11.1" evidence="3"/>
<evidence type="ECO:0000256" key="13">
    <source>
        <dbReference type="SAM" id="MobiDB-lite"/>
    </source>
</evidence>
<dbReference type="Gene3D" id="1.10.510.10">
    <property type="entry name" value="Transferase(Phosphotransferase) domain 1"/>
    <property type="match status" value="1"/>
</dbReference>
<comment type="catalytic activity">
    <reaction evidence="10">
        <text>L-threonyl-[protein] + ATP = O-phospho-L-threonyl-[protein] + ADP + H(+)</text>
        <dbReference type="Rhea" id="RHEA:46608"/>
        <dbReference type="Rhea" id="RHEA-COMP:11060"/>
        <dbReference type="Rhea" id="RHEA-COMP:11605"/>
        <dbReference type="ChEBI" id="CHEBI:15378"/>
        <dbReference type="ChEBI" id="CHEBI:30013"/>
        <dbReference type="ChEBI" id="CHEBI:30616"/>
        <dbReference type="ChEBI" id="CHEBI:61977"/>
        <dbReference type="ChEBI" id="CHEBI:456216"/>
        <dbReference type="EC" id="2.7.11.1"/>
    </reaction>
</comment>
<comment type="subcellular location">
    <subcellularLocation>
        <location evidence="1">Cytoplasm</location>
    </subcellularLocation>
</comment>
<dbReference type="GO" id="GO:0005524">
    <property type="term" value="F:ATP binding"/>
    <property type="evidence" value="ECO:0007669"/>
    <property type="project" value="UniProtKB-UniRule"/>
</dbReference>
<dbReference type="Proteomes" id="UP000186922">
    <property type="component" value="Unassembled WGS sequence"/>
</dbReference>
<keyword evidence="8" id="KW-0418">Kinase</keyword>
<evidence type="ECO:0000256" key="3">
    <source>
        <dbReference type="ARBA" id="ARBA00012513"/>
    </source>
</evidence>
<evidence type="ECO:0000256" key="10">
    <source>
        <dbReference type="ARBA" id="ARBA00047899"/>
    </source>
</evidence>
<dbReference type="OrthoDB" id="5800476at2759"/>